<name>A0A2H6CWP1_TETHA</name>
<dbReference type="EMBL" id="BDEC01000207">
    <property type="protein sequence ID" value="GBD69411.1"/>
    <property type="molecule type" value="Genomic_DNA"/>
</dbReference>
<sequence>MTRQIKVEYLKEKRTANYKLLFIAPLLFVLLSFLLVLLMGPTPDGEHSYIVAATFNWYSLLILPVIITLMVTNNLKKEKEVNQVFYHTTGASLTKQMIAKNLVVMMELFIILLLSTIFIFLLGSILLEEELSILVLISVIFYLFIGSLPIIAISFILYHFFYRTLTLLVNFILGNVAAVIAVESWWWLFPWSYNLRMMAPALGVHPNGTFLSSGDALLNQNTLIIGVIMGLISYFIMLVLQILLTRRQKGNA</sequence>
<keyword evidence="1" id="KW-0472">Membrane</keyword>
<feature type="transmembrane region" description="Helical" evidence="1">
    <location>
        <begin position="133"/>
        <end position="158"/>
    </location>
</feature>
<evidence type="ECO:0000313" key="2">
    <source>
        <dbReference type="EMBL" id="GBD69411.1"/>
    </source>
</evidence>
<dbReference type="InterPro" id="IPR021205">
    <property type="entry name" value="Lanti_perm_SpaE/MutE/EpiE-like"/>
</dbReference>
<feature type="transmembrane region" description="Helical" evidence="1">
    <location>
        <begin position="20"/>
        <end position="38"/>
    </location>
</feature>
<evidence type="ECO:0000313" key="3">
    <source>
        <dbReference type="Proteomes" id="UP000236214"/>
    </source>
</evidence>
<keyword evidence="1" id="KW-1133">Transmembrane helix</keyword>
<protein>
    <recommendedName>
        <fullName evidence="4">Lantibiotic ABC transporter permease</fullName>
    </recommendedName>
</protein>
<proteinExistence type="predicted"/>
<dbReference type="AlphaFoldDB" id="A0A2H6CWP1"/>
<accession>A0A2H6CWP1</accession>
<dbReference type="CDD" id="cd21807">
    <property type="entry name" value="ABC-2_lan_permease_MutE_EpiE-like"/>
    <property type="match status" value="1"/>
</dbReference>
<dbReference type="Proteomes" id="UP000236214">
    <property type="component" value="Unassembled WGS sequence"/>
</dbReference>
<reference evidence="2 3" key="1">
    <citation type="submission" date="2016-05" db="EMBL/GenBank/DDBJ databases">
        <title>Whole genome sequencing of Tetragenococcus halophilus subsp. halophilus NISL 7118.</title>
        <authorList>
            <person name="Shiwa Y."/>
            <person name="Nishimura I."/>
            <person name="Yoshikawa H."/>
            <person name="Koyama Y."/>
            <person name="Oguma T."/>
        </authorList>
    </citation>
    <scope>NUCLEOTIDE SEQUENCE [LARGE SCALE GENOMIC DNA]</scope>
    <source>
        <strain evidence="2 3">NISL 7118</strain>
    </source>
</reference>
<feature type="transmembrane region" description="Helical" evidence="1">
    <location>
        <begin position="223"/>
        <end position="244"/>
    </location>
</feature>
<keyword evidence="1" id="KW-0812">Transmembrane</keyword>
<comment type="caution">
    <text evidence="2">The sequence shown here is derived from an EMBL/GenBank/DDBJ whole genome shotgun (WGS) entry which is preliminary data.</text>
</comment>
<gene>
    <name evidence="2" type="ORF">TEHN7118_2217</name>
</gene>
<evidence type="ECO:0000256" key="1">
    <source>
        <dbReference type="SAM" id="Phobius"/>
    </source>
</evidence>
<evidence type="ECO:0008006" key="4">
    <source>
        <dbReference type="Google" id="ProtNLM"/>
    </source>
</evidence>
<organism evidence="2 3">
    <name type="scientific">Tetragenococcus halophilus subsp. halophilus</name>
    <dbReference type="NCBI Taxonomy" id="1513897"/>
    <lineage>
        <taxon>Bacteria</taxon>
        <taxon>Bacillati</taxon>
        <taxon>Bacillota</taxon>
        <taxon>Bacilli</taxon>
        <taxon>Lactobacillales</taxon>
        <taxon>Enterococcaceae</taxon>
        <taxon>Tetragenococcus</taxon>
    </lineage>
</organism>
<keyword evidence="3" id="KW-1185">Reference proteome</keyword>
<dbReference type="RefSeq" id="WP_103103752.1">
    <property type="nucleotide sequence ID" value="NZ_BDEC01000207.1"/>
</dbReference>
<dbReference type="NCBIfam" id="TIGR03732">
    <property type="entry name" value="lanti_perm_MutE"/>
    <property type="match status" value="1"/>
</dbReference>
<feature type="transmembrane region" description="Helical" evidence="1">
    <location>
        <begin position="165"/>
        <end position="188"/>
    </location>
</feature>
<feature type="transmembrane region" description="Helical" evidence="1">
    <location>
        <begin position="102"/>
        <end position="127"/>
    </location>
</feature>
<feature type="transmembrane region" description="Helical" evidence="1">
    <location>
        <begin position="50"/>
        <end position="71"/>
    </location>
</feature>